<dbReference type="STRING" id="1759059.ATE48_08710"/>
<accession>A0A1B1AHF7</accession>
<dbReference type="Proteomes" id="UP000092498">
    <property type="component" value="Chromosome"/>
</dbReference>
<evidence type="ECO:0000313" key="1">
    <source>
        <dbReference type="EMBL" id="ANP45994.1"/>
    </source>
</evidence>
<reference evidence="1 2" key="1">
    <citation type="submission" date="2015-11" db="EMBL/GenBank/DDBJ databases">
        <title>Whole-Genome Sequence of Candidatus Oderbacter manganicum from the National Park Lower Oder Valley, Germany.</title>
        <authorList>
            <person name="Braun B."/>
            <person name="Liere K."/>
            <person name="Szewzyk U."/>
        </authorList>
    </citation>
    <scope>NUCLEOTIDE SEQUENCE [LARGE SCALE GENOMIC DNA]</scope>
    <source>
        <strain evidence="1 2">OTSz_A_272</strain>
    </source>
</reference>
<organism evidence="1 2">
    <name type="scientific">Candidatus Viadribacter manganicus</name>
    <dbReference type="NCBI Taxonomy" id="1759059"/>
    <lineage>
        <taxon>Bacteria</taxon>
        <taxon>Pseudomonadati</taxon>
        <taxon>Pseudomonadota</taxon>
        <taxon>Alphaproteobacteria</taxon>
        <taxon>Hyphomonadales</taxon>
        <taxon>Hyphomonadaceae</taxon>
        <taxon>Candidatus Viadribacter</taxon>
    </lineage>
</organism>
<dbReference type="InParanoid" id="A0A1B1AHF7"/>
<dbReference type="KEGG" id="cbot:ATE48_08710"/>
<proteinExistence type="predicted"/>
<sequence>MKERSKKAPLKERGDSKKMTEAIDWAQKHGLEIYRTTPRCVQIEGHNFWPDKGTIQRADLRKYDKKGLAELARLLEQPLPGEPGGLRLVVEV</sequence>
<protein>
    <submittedName>
        <fullName evidence="1">Uncharacterized protein</fullName>
    </submittedName>
</protein>
<evidence type="ECO:0000313" key="2">
    <source>
        <dbReference type="Proteomes" id="UP000092498"/>
    </source>
</evidence>
<dbReference type="AlphaFoldDB" id="A0A1B1AHF7"/>
<keyword evidence="2" id="KW-1185">Reference proteome</keyword>
<dbReference type="RefSeq" id="WP_066770225.1">
    <property type="nucleotide sequence ID" value="NZ_CP013244.1"/>
</dbReference>
<gene>
    <name evidence="1" type="ORF">ATE48_08710</name>
</gene>
<dbReference type="EMBL" id="CP013244">
    <property type="protein sequence ID" value="ANP45994.1"/>
    <property type="molecule type" value="Genomic_DNA"/>
</dbReference>
<name>A0A1B1AHF7_9PROT</name>